<gene>
    <name evidence="1" type="ORF">IO98_14940</name>
</gene>
<organism evidence="1 2">
    <name type="scientific">Lacrimispora celerecrescens</name>
    <dbReference type="NCBI Taxonomy" id="29354"/>
    <lineage>
        <taxon>Bacteria</taxon>
        <taxon>Bacillati</taxon>
        <taxon>Bacillota</taxon>
        <taxon>Clostridia</taxon>
        <taxon>Lachnospirales</taxon>
        <taxon>Lachnospiraceae</taxon>
        <taxon>Lacrimispora</taxon>
    </lineage>
</organism>
<evidence type="ECO:0000313" key="1">
    <source>
        <dbReference type="EMBL" id="KEZ89280.1"/>
    </source>
</evidence>
<dbReference type="AlphaFoldDB" id="A0A084JJZ6"/>
<sequence>MNDFLNLKNLLDKNNIKNRVEEISIYEDDELTKFLFFNFPIARESEEIRIRENDPNISSIINSNFMKFRGISNYEAIWSNELNYIECEIVMPRNNVPSRFILRRLSKLFNSDEYLELESGHEISDPLSLMLYSDARIKVSVGYSSKEFAILSTYKDGRHIDIEKDITRFRPTLKIEEVSVKTQDEAKKLLEKVSNSLFYQLDILYDLVITLCPRKESRVARTKRVRKSNSTEVDIQDIKLDYEYDEIPMALYWFAQSNSDSPIFKYFALYQALEYYYPIYTTATAKTRIQSLIKDPKFNINKDSDVVQLLSIIKINSMSNISDEREQLSITLRNIVSGDEIIDFIANNENLNDYYTNKSAKKISDQKLRLTDKIGIVDDVAERIYEIRCRIVHNKASEINNKILPMTKNVDYLVNEVALLEFIARKAIIANSCPFTLV</sequence>
<evidence type="ECO:0000313" key="2">
    <source>
        <dbReference type="Proteomes" id="UP000028525"/>
    </source>
</evidence>
<dbReference type="Proteomes" id="UP000028525">
    <property type="component" value="Unassembled WGS sequence"/>
</dbReference>
<proteinExistence type="predicted"/>
<protein>
    <submittedName>
        <fullName evidence="1">Uncharacterized protein</fullName>
    </submittedName>
</protein>
<dbReference type="EMBL" id="JPME01000018">
    <property type="protein sequence ID" value="KEZ89280.1"/>
    <property type="molecule type" value="Genomic_DNA"/>
</dbReference>
<dbReference type="OrthoDB" id="2988509at2"/>
<reference evidence="1 2" key="1">
    <citation type="submission" date="2014-07" db="EMBL/GenBank/DDBJ databases">
        <title>Draft genome of Clostridium celerecrescens 152B isolated from sediments associated with methane hydrate from Krishna Godavari basin.</title>
        <authorList>
            <person name="Honkalas V.S."/>
            <person name="Dabir A.P."/>
            <person name="Arora P."/>
            <person name="Dhakephalkar P.K."/>
        </authorList>
    </citation>
    <scope>NUCLEOTIDE SEQUENCE [LARGE SCALE GENOMIC DNA]</scope>
    <source>
        <strain evidence="1 2">152B</strain>
    </source>
</reference>
<dbReference type="RefSeq" id="WP_038282343.1">
    <property type="nucleotide sequence ID" value="NZ_JPME01000018.1"/>
</dbReference>
<keyword evidence="2" id="KW-1185">Reference proteome</keyword>
<name>A0A084JJZ6_9FIRM</name>
<comment type="caution">
    <text evidence="1">The sequence shown here is derived from an EMBL/GenBank/DDBJ whole genome shotgun (WGS) entry which is preliminary data.</text>
</comment>
<accession>A0A084JJZ6</accession>